<organism evidence="1 2">
    <name type="scientific">Lactococcus lactis</name>
    <dbReference type="NCBI Taxonomy" id="1358"/>
    <lineage>
        <taxon>Bacteria</taxon>
        <taxon>Bacillati</taxon>
        <taxon>Bacillota</taxon>
        <taxon>Bacilli</taxon>
        <taxon>Lactobacillales</taxon>
        <taxon>Streptococcaceae</taxon>
        <taxon>Lactococcus</taxon>
    </lineage>
</organism>
<evidence type="ECO:0000313" key="1">
    <source>
        <dbReference type="EMBL" id="PFG88948.1"/>
    </source>
</evidence>
<sequence length="408" mass="48140">MDKEKECVTNEILYHFQGDKNTLENDDSIKNQKQQISSFIKREILNKNKNLNIFIGSGCSTPAIPLMGTTLKSILNKEENEDIKQEFISYLNIDEEHKEIFEKHLDGNLTETDSIVAKNYDNFSNIEAFMTYIQQKINIERNEINKKKLNKIFESTKKQFIETIPKYSDEKYEGNIAKLYINFYQKIFEKRQYESSKLNVFTTNYDLFNEIAFESNNINYSTGFTNNLTSEFNINQFNYRLVDERNRYKEKWQPTTKEANLYKLHGSINWIEKNKQIIQTNEVDDNVIIYPTILKHQETTQSPYSELFRELSIQLQKTNSTLVTIGYSFGDDHINNIIFQNLINQDFTLIAFADVNEDKCLSIQKKYKTNQNFHIIGGDIKNGDGLSKAHYFNYILRNFMEFEENINE</sequence>
<proteinExistence type="predicted"/>
<evidence type="ECO:0000313" key="2">
    <source>
        <dbReference type="Proteomes" id="UP000225275"/>
    </source>
</evidence>
<dbReference type="RefSeq" id="WP_098393574.1">
    <property type="nucleotide sequence ID" value="NZ_JAOWLS010000003.1"/>
</dbReference>
<dbReference type="EMBL" id="MTJS01000002">
    <property type="protein sequence ID" value="PFG88948.1"/>
    <property type="molecule type" value="Genomic_DNA"/>
</dbReference>
<dbReference type="Pfam" id="PF13289">
    <property type="entry name" value="SIR2_2"/>
    <property type="match status" value="1"/>
</dbReference>
<reference evidence="1" key="2">
    <citation type="journal article" date="2018" name="Food Control">
        <title>Characterization of Lactococcus lactis isolates from herbs, fruits and vegetables for use as biopreservatives against Listeria monocytogenes in cheese.</title>
        <authorList>
            <person name="Ho V."/>
            <person name="Lo R."/>
            <person name="Bansal N."/>
            <person name="Turner M.S."/>
        </authorList>
    </citation>
    <scope>NUCLEOTIDE SEQUENCE</scope>
    <source>
        <strain evidence="1">537</strain>
    </source>
</reference>
<evidence type="ECO:0008006" key="3">
    <source>
        <dbReference type="Google" id="ProtNLM"/>
    </source>
</evidence>
<name>A0AAP8E196_9LACT</name>
<gene>
    <name evidence="1" type="ORF">BW154_05530</name>
</gene>
<comment type="caution">
    <text evidence="1">The sequence shown here is derived from an EMBL/GenBank/DDBJ whole genome shotgun (WGS) entry which is preliminary data.</text>
</comment>
<protein>
    <recommendedName>
        <fullName evidence="3">SIR2-like domain-containing protein</fullName>
    </recommendedName>
</protein>
<dbReference type="AlphaFoldDB" id="A0AAP8E196"/>
<dbReference type="Proteomes" id="UP000225275">
    <property type="component" value="Unassembled WGS sequence"/>
</dbReference>
<accession>A0AAP8E196</accession>
<reference evidence="1" key="1">
    <citation type="submission" date="2017-01" db="EMBL/GenBank/DDBJ databases">
        <authorList>
            <person name="Lo R."/>
        </authorList>
    </citation>
    <scope>NUCLEOTIDE SEQUENCE</scope>
    <source>
        <strain evidence="1">537</strain>
    </source>
</reference>